<evidence type="ECO:0000256" key="7">
    <source>
        <dbReference type="ARBA" id="ARBA00022840"/>
    </source>
</evidence>
<evidence type="ECO:0000313" key="19">
    <source>
        <dbReference type="EMBL" id="KYF62171.1"/>
    </source>
</evidence>
<evidence type="ECO:0000256" key="8">
    <source>
        <dbReference type="ARBA" id="ARBA00022842"/>
    </source>
</evidence>
<evidence type="ECO:0000256" key="10">
    <source>
        <dbReference type="ARBA" id="ARBA00023204"/>
    </source>
</evidence>
<keyword evidence="11 14" id="KW-0131">Cell cycle</keyword>
<protein>
    <recommendedName>
        <fullName evidence="14">Probable DNA ligase</fullName>
        <ecNumber evidence="14">6.5.1.1</ecNumber>
    </recommendedName>
    <alternativeName>
        <fullName evidence="14">Polydeoxyribonucleotide synthase [ATP]</fullName>
    </alternativeName>
</protein>
<gene>
    <name evidence="19" type="primary">ligB</name>
    <name evidence="14" type="synonym">lig</name>
    <name evidence="19" type="ORF">BE15_40640</name>
</gene>
<evidence type="ECO:0000256" key="9">
    <source>
        <dbReference type="ARBA" id="ARBA00023172"/>
    </source>
</evidence>
<feature type="binding site" evidence="14">
    <location>
        <position position="218"/>
    </location>
    <ligand>
        <name>ATP</name>
        <dbReference type="ChEBI" id="CHEBI:30616"/>
    </ligand>
</feature>
<name>A0A150Q2D3_SORCE</name>
<feature type="region of interest" description="Disordered" evidence="17">
    <location>
        <begin position="513"/>
        <end position="550"/>
    </location>
</feature>
<comment type="cofactor">
    <cofactor evidence="14">
        <name>Mg(2+)</name>
        <dbReference type="ChEBI" id="CHEBI:18420"/>
    </cofactor>
</comment>
<dbReference type="InterPro" id="IPR012308">
    <property type="entry name" value="DNA_ligase_ATP-dep_N"/>
</dbReference>
<dbReference type="RefSeq" id="WP_061612774.1">
    <property type="nucleotide sequence ID" value="NZ_JEMA01001118.1"/>
</dbReference>
<evidence type="ECO:0000256" key="4">
    <source>
        <dbReference type="ARBA" id="ARBA00022723"/>
    </source>
</evidence>
<comment type="similarity">
    <text evidence="14 16">Belongs to the ATP-dependent DNA ligase family.</text>
</comment>
<evidence type="ECO:0000256" key="2">
    <source>
        <dbReference type="ARBA" id="ARBA00022618"/>
    </source>
</evidence>
<evidence type="ECO:0000256" key="12">
    <source>
        <dbReference type="ARBA" id="ARBA00034003"/>
    </source>
</evidence>
<keyword evidence="10 14" id="KW-0234">DNA repair</keyword>
<dbReference type="CDD" id="cd07901">
    <property type="entry name" value="Adenylation_DNA_ligase_Arch_LigB"/>
    <property type="match status" value="1"/>
</dbReference>
<evidence type="ECO:0000256" key="15">
    <source>
        <dbReference type="RuleBase" id="RU000617"/>
    </source>
</evidence>
<dbReference type="InterPro" id="IPR000977">
    <property type="entry name" value="DNA_ligase_ATP-dep"/>
</dbReference>
<organism evidence="19 20">
    <name type="scientific">Sorangium cellulosum</name>
    <name type="common">Polyangium cellulosum</name>
    <dbReference type="NCBI Taxonomy" id="56"/>
    <lineage>
        <taxon>Bacteria</taxon>
        <taxon>Pseudomonadati</taxon>
        <taxon>Myxococcota</taxon>
        <taxon>Polyangia</taxon>
        <taxon>Polyangiales</taxon>
        <taxon>Polyangiaceae</taxon>
        <taxon>Sorangium</taxon>
    </lineage>
</organism>
<keyword evidence="1 14" id="KW-0436">Ligase</keyword>
<dbReference type="Proteomes" id="UP000075260">
    <property type="component" value="Unassembled WGS sequence"/>
</dbReference>
<dbReference type="EC" id="6.5.1.1" evidence="14"/>
<keyword evidence="5 14" id="KW-0547">Nucleotide-binding</keyword>
<feature type="binding site" evidence="14">
    <location>
        <position position="211"/>
    </location>
    <ligand>
        <name>ATP</name>
        <dbReference type="ChEBI" id="CHEBI:30616"/>
    </ligand>
</feature>
<dbReference type="GO" id="GO:0046872">
    <property type="term" value="F:metal ion binding"/>
    <property type="evidence" value="ECO:0007669"/>
    <property type="project" value="UniProtKB-KW"/>
</dbReference>
<dbReference type="Pfam" id="PF04675">
    <property type="entry name" value="DNA_ligase_A_N"/>
    <property type="match status" value="1"/>
</dbReference>
<feature type="compositionally biased region" description="Basic and acidic residues" evidence="17">
    <location>
        <begin position="527"/>
        <end position="538"/>
    </location>
</feature>
<dbReference type="Gene3D" id="2.40.50.140">
    <property type="entry name" value="Nucleic acid-binding proteins"/>
    <property type="match status" value="1"/>
</dbReference>
<dbReference type="GO" id="GO:0003910">
    <property type="term" value="F:DNA ligase (ATP) activity"/>
    <property type="evidence" value="ECO:0007669"/>
    <property type="project" value="UniProtKB-UniRule"/>
</dbReference>
<evidence type="ECO:0000256" key="3">
    <source>
        <dbReference type="ARBA" id="ARBA00022705"/>
    </source>
</evidence>
<proteinExistence type="inferred from homology"/>
<dbReference type="GO" id="GO:0051301">
    <property type="term" value="P:cell division"/>
    <property type="evidence" value="ECO:0007669"/>
    <property type="project" value="UniProtKB-KW"/>
</dbReference>
<dbReference type="AlphaFoldDB" id="A0A150Q2D3"/>
<dbReference type="SUPFAM" id="SSF50249">
    <property type="entry name" value="Nucleic acid-binding proteins"/>
    <property type="match status" value="1"/>
</dbReference>
<dbReference type="InterPro" id="IPR022865">
    <property type="entry name" value="DNA_ligae_ATP-dep_bac/arc"/>
</dbReference>
<feature type="domain" description="ATP-dependent DNA ligase family profile" evidence="18">
    <location>
        <begin position="290"/>
        <end position="414"/>
    </location>
</feature>
<dbReference type="PROSITE" id="PS00333">
    <property type="entry name" value="DNA_LIGASE_A2"/>
    <property type="match status" value="1"/>
</dbReference>
<evidence type="ECO:0000256" key="1">
    <source>
        <dbReference type="ARBA" id="ARBA00022598"/>
    </source>
</evidence>
<dbReference type="CDD" id="cd07972">
    <property type="entry name" value="OBF_DNA_ligase_Arch_LigB"/>
    <property type="match status" value="1"/>
</dbReference>
<reference evidence="19 20" key="1">
    <citation type="submission" date="2014-02" db="EMBL/GenBank/DDBJ databases">
        <title>The small core and large imbalanced accessory genome model reveals a collaborative survival strategy of Sorangium cellulosum strains in nature.</title>
        <authorList>
            <person name="Han K."/>
            <person name="Peng R."/>
            <person name="Blom J."/>
            <person name="Li Y.-Z."/>
        </authorList>
    </citation>
    <scope>NUCLEOTIDE SEQUENCE [LARGE SCALE GENOMIC DNA]</scope>
    <source>
        <strain evidence="19 20">So0008-312</strain>
    </source>
</reference>
<sequence>MLVSDLVATSERVATTSSRLEKIAALADLLRRLSPEEVEIGVDWLAGRLRQGRIGLGPSIVTEARRAGPAAAEPALTLGETDAVFTEIARTTGSGSAGQRRAALGRLFARATGAERDFFARLLVGELRQGALEAVMIEAVARAAGLPPASLRRAVMLAGDAAEVAKTALLEGALGLQRFSLQLLRPVQPMLAQAADDVTAALGELRAMALEWKLDGARVQVHKAGDEVRVFSRSLNPVTKAVPEIVEAVRALPARSLVLDGEAIALRPDGAPHPFQVTMRRFGRALDLAALRAELPLRALFFDVLHLDGEDLLDRSGSERAAALRQVLDRSLRVPRIELPTAAEAEAFFADALARGHEGVMAKSLAAPYEAGRRGSSWLKVKRTHTLDLVVLAAEWGSGRRRGLLSNLHLGARDPAAGAFVMLGKTFKGMTDEMLTWQTQRLLELEIARDAYTVHVRPELVVEIAFDGVQASPQYPGGLALRFARVKRYRPDKAAADASTIDEVRAIHAGALAREAAEGSAPAREAAGGDKAEGEPAAREAPGGSEGPAG</sequence>
<evidence type="ECO:0000256" key="5">
    <source>
        <dbReference type="ARBA" id="ARBA00022741"/>
    </source>
</evidence>
<dbReference type="InterPro" id="IPR036599">
    <property type="entry name" value="DNA_ligase_N_sf"/>
</dbReference>
<feature type="binding site" evidence="14">
    <location>
        <position position="233"/>
    </location>
    <ligand>
        <name>ATP</name>
        <dbReference type="ChEBI" id="CHEBI:30616"/>
    </ligand>
</feature>
<dbReference type="InterPro" id="IPR012309">
    <property type="entry name" value="DNA_ligase_ATP-dep_C"/>
</dbReference>
<dbReference type="NCBIfam" id="NF002868">
    <property type="entry name" value="PRK03180.1"/>
    <property type="match status" value="1"/>
</dbReference>
<dbReference type="SUPFAM" id="SSF117018">
    <property type="entry name" value="ATP-dependent DNA ligase DNA-binding domain"/>
    <property type="match status" value="1"/>
</dbReference>
<evidence type="ECO:0000259" key="18">
    <source>
        <dbReference type="PROSITE" id="PS50160"/>
    </source>
</evidence>
<dbReference type="HAMAP" id="MF_00407">
    <property type="entry name" value="DNA_ligase"/>
    <property type="match status" value="1"/>
</dbReference>
<dbReference type="Gene3D" id="1.10.3260.10">
    <property type="entry name" value="DNA ligase, ATP-dependent, N-terminal domain"/>
    <property type="match status" value="1"/>
</dbReference>
<dbReference type="GO" id="GO:0071897">
    <property type="term" value="P:DNA biosynthetic process"/>
    <property type="evidence" value="ECO:0007669"/>
    <property type="project" value="InterPro"/>
</dbReference>
<dbReference type="SUPFAM" id="SSF56091">
    <property type="entry name" value="DNA ligase/mRNA capping enzyme, catalytic domain"/>
    <property type="match status" value="1"/>
</dbReference>
<dbReference type="FunFam" id="2.40.50.140:FF:000163">
    <property type="entry name" value="Probable DNA ligase"/>
    <property type="match status" value="1"/>
</dbReference>
<evidence type="ECO:0000256" key="16">
    <source>
        <dbReference type="RuleBase" id="RU004196"/>
    </source>
</evidence>
<dbReference type="InterPro" id="IPR050191">
    <property type="entry name" value="ATP-dep_DNA_ligase"/>
</dbReference>
<keyword evidence="4 14" id="KW-0479">Metal-binding</keyword>
<comment type="catalytic activity">
    <reaction evidence="12 14 15">
        <text>ATP + (deoxyribonucleotide)n-3'-hydroxyl + 5'-phospho-(deoxyribonucleotide)m = (deoxyribonucleotide)n+m + AMP + diphosphate.</text>
        <dbReference type="EC" id="6.5.1.1"/>
    </reaction>
</comment>
<evidence type="ECO:0000313" key="20">
    <source>
        <dbReference type="Proteomes" id="UP000075260"/>
    </source>
</evidence>
<dbReference type="Gene3D" id="3.30.470.30">
    <property type="entry name" value="DNA ligase/mRNA capping enzyme"/>
    <property type="match status" value="1"/>
</dbReference>
<dbReference type="PANTHER" id="PTHR45674">
    <property type="entry name" value="DNA LIGASE 1/3 FAMILY MEMBER"/>
    <property type="match status" value="1"/>
</dbReference>
<evidence type="ECO:0000256" key="11">
    <source>
        <dbReference type="ARBA" id="ARBA00023306"/>
    </source>
</evidence>
<comment type="caution">
    <text evidence="19">The sequence shown here is derived from an EMBL/GenBank/DDBJ whole genome shotgun (WGS) entry which is preliminary data.</text>
</comment>
<dbReference type="NCBIfam" id="TIGR00574">
    <property type="entry name" value="dnl1"/>
    <property type="match status" value="1"/>
</dbReference>
<dbReference type="GO" id="GO:0006310">
    <property type="term" value="P:DNA recombination"/>
    <property type="evidence" value="ECO:0007669"/>
    <property type="project" value="UniProtKB-UniRule"/>
</dbReference>
<evidence type="ECO:0000256" key="6">
    <source>
        <dbReference type="ARBA" id="ARBA00022763"/>
    </source>
</evidence>
<dbReference type="GO" id="GO:0005524">
    <property type="term" value="F:ATP binding"/>
    <property type="evidence" value="ECO:0007669"/>
    <property type="project" value="UniProtKB-UniRule"/>
</dbReference>
<evidence type="ECO:0000256" key="14">
    <source>
        <dbReference type="HAMAP-Rule" id="MF_00407"/>
    </source>
</evidence>
<keyword evidence="2 14" id="KW-0132">Cell division</keyword>
<dbReference type="GO" id="GO:0006260">
    <property type="term" value="P:DNA replication"/>
    <property type="evidence" value="ECO:0007669"/>
    <property type="project" value="UniProtKB-UniRule"/>
</dbReference>
<dbReference type="InterPro" id="IPR012340">
    <property type="entry name" value="NA-bd_OB-fold"/>
</dbReference>
<evidence type="ECO:0000256" key="13">
    <source>
        <dbReference type="ARBA" id="ARBA00054532"/>
    </source>
</evidence>
<feature type="binding site" evidence="14">
    <location>
        <position position="302"/>
    </location>
    <ligand>
        <name>ATP</name>
        <dbReference type="ChEBI" id="CHEBI:30616"/>
    </ligand>
</feature>
<dbReference type="GO" id="GO:0006281">
    <property type="term" value="P:DNA repair"/>
    <property type="evidence" value="ECO:0007669"/>
    <property type="project" value="UniProtKB-UniRule"/>
</dbReference>
<evidence type="ECO:0000256" key="17">
    <source>
        <dbReference type="SAM" id="MobiDB-lite"/>
    </source>
</evidence>
<dbReference type="GO" id="GO:0003677">
    <property type="term" value="F:DNA binding"/>
    <property type="evidence" value="ECO:0007669"/>
    <property type="project" value="InterPro"/>
</dbReference>
<keyword evidence="3 14" id="KW-0235">DNA replication</keyword>
<dbReference type="InterPro" id="IPR012310">
    <property type="entry name" value="DNA_ligase_ATP-dep_cent"/>
</dbReference>
<accession>A0A150Q2D3</accession>
<dbReference type="PANTHER" id="PTHR45674:SF13">
    <property type="entry name" value="DNA LIGASE-RELATED"/>
    <property type="match status" value="1"/>
</dbReference>
<dbReference type="Pfam" id="PF01068">
    <property type="entry name" value="DNA_ligase_A_M"/>
    <property type="match status" value="1"/>
</dbReference>
<feature type="binding site" evidence="14">
    <location>
        <position position="262"/>
    </location>
    <ligand>
        <name>ATP</name>
        <dbReference type="ChEBI" id="CHEBI:30616"/>
    </ligand>
</feature>
<feature type="active site" description="N6-AMP-lysine intermediate" evidence="14">
    <location>
        <position position="213"/>
    </location>
</feature>
<feature type="binding site" evidence="14">
    <location>
        <position position="380"/>
    </location>
    <ligand>
        <name>ATP</name>
        <dbReference type="ChEBI" id="CHEBI:30616"/>
    </ligand>
</feature>
<keyword evidence="7 14" id="KW-0067">ATP-binding</keyword>
<dbReference type="PROSITE" id="PS00697">
    <property type="entry name" value="DNA_LIGASE_A1"/>
    <property type="match status" value="1"/>
</dbReference>
<dbReference type="EMBL" id="JEMA01001118">
    <property type="protein sequence ID" value="KYF62171.1"/>
    <property type="molecule type" value="Genomic_DNA"/>
</dbReference>
<keyword evidence="6 14" id="KW-0227">DNA damage</keyword>
<feature type="compositionally biased region" description="Low complexity" evidence="17">
    <location>
        <begin position="513"/>
        <end position="526"/>
    </location>
</feature>
<feature type="binding site" evidence="14">
    <location>
        <position position="374"/>
    </location>
    <ligand>
        <name>ATP</name>
        <dbReference type="ChEBI" id="CHEBI:30616"/>
    </ligand>
</feature>
<keyword evidence="9 14" id="KW-0233">DNA recombination</keyword>
<dbReference type="InterPro" id="IPR016059">
    <property type="entry name" value="DNA_ligase_ATP-dep_CS"/>
</dbReference>
<dbReference type="PROSITE" id="PS50160">
    <property type="entry name" value="DNA_LIGASE_A3"/>
    <property type="match status" value="1"/>
</dbReference>
<dbReference type="Pfam" id="PF04679">
    <property type="entry name" value="DNA_ligase_A_C"/>
    <property type="match status" value="1"/>
</dbReference>
<comment type="function">
    <text evidence="13 14">DNA ligase that seals nicks in double-stranded DNA during DNA replication, DNA recombination and DNA repair.</text>
</comment>
<keyword evidence="8 14" id="KW-0460">Magnesium</keyword>